<feature type="compositionally biased region" description="Basic and acidic residues" evidence="4">
    <location>
        <begin position="11"/>
        <end position="22"/>
    </location>
</feature>
<dbReference type="PANTHER" id="PTHR23196:SF1">
    <property type="entry name" value="PAX-INTERACTING PROTEIN 1"/>
    <property type="match status" value="1"/>
</dbReference>
<evidence type="ECO:0000256" key="1">
    <source>
        <dbReference type="ARBA" id="ARBA00004123"/>
    </source>
</evidence>
<accession>A0AAF1BEB3</accession>
<reference evidence="6" key="1">
    <citation type="journal article" date="2016" name="Nat. Genet.">
        <title>A high-quality carrot genome assembly provides new insights into carotenoid accumulation and asterid genome evolution.</title>
        <authorList>
            <person name="Iorizzo M."/>
            <person name="Ellison S."/>
            <person name="Senalik D."/>
            <person name="Zeng P."/>
            <person name="Satapoomin P."/>
            <person name="Huang J."/>
            <person name="Bowman M."/>
            <person name="Iovene M."/>
            <person name="Sanseverino W."/>
            <person name="Cavagnaro P."/>
            <person name="Yildiz M."/>
            <person name="Macko-Podgorni A."/>
            <person name="Moranska E."/>
            <person name="Grzebelus E."/>
            <person name="Grzebelus D."/>
            <person name="Ashrafi H."/>
            <person name="Zheng Z."/>
            <person name="Cheng S."/>
            <person name="Spooner D."/>
            <person name="Van Deynze A."/>
            <person name="Simon P."/>
        </authorList>
    </citation>
    <scope>NUCLEOTIDE SEQUENCE</scope>
    <source>
        <tissue evidence="6">Leaf</tissue>
    </source>
</reference>
<gene>
    <name evidence="6" type="ORF">DCAR_0832445</name>
</gene>
<keyword evidence="2" id="KW-0227">DNA damage</keyword>
<feature type="compositionally biased region" description="Polar residues" evidence="4">
    <location>
        <begin position="558"/>
        <end position="568"/>
    </location>
</feature>
<dbReference type="InterPro" id="IPR036420">
    <property type="entry name" value="BRCT_dom_sf"/>
</dbReference>
<feature type="region of interest" description="Disordered" evidence="4">
    <location>
        <begin position="656"/>
        <end position="758"/>
    </location>
</feature>
<dbReference type="CDD" id="cd18432">
    <property type="entry name" value="BRCT_PAXIP1_rpt6_like"/>
    <property type="match status" value="1"/>
</dbReference>
<evidence type="ECO:0000259" key="5">
    <source>
        <dbReference type="PROSITE" id="PS50172"/>
    </source>
</evidence>
<feature type="compositionally biased region" description="Polar residues" evidence="4">
    <location>
        <begin position="660"/>
        <end position="673"/>
    </location>
</feature>
<evidence type="ECO:0000256" key="4">
    <source>
        <dbReference type="SAM" id="MobiDB-lite"/>
    </source>
</evidence>
<dbReference type="Pfam" id="PF16770">
    <property type="entry name" value="RTT107_BRCT_5"/>
    <property type="match status" value="1"/>
</dbReference>
<dbReference type="EMBL" id="CP093350">
    <property type="protein sequence ID" value="WOH12936.1"/>
    <property type="molecule type" value="Genomic_DNA"/>
</dbReference>
<dbReference type="Pfam" id="PF16589">
    <property type="entry name" value="BRCT_2"/>
    <property type="match status" value="1"/>
</dbReference>
<evidence type="ECO:0000256" key="3">
    <source>
        <dbReference type="ARBA" id="ARBA00023242"/>
    </source>
</evidence>
<dbReference type="CDD" id="cd17744">
    <property type="entry name" value="BRCT_MDC1_rpt1"/>
    <property type="match status" value="1"/>
</dbReference>
<feature type="compositionally biased region" description="Basic and acidic residues" evidence="4">
    <location>
        <begin position="716"/>
        <end position="730"/>
    </location>
</feature>
<dbReference type="GO" id="GO:0005634">
    <property type="term" value="C:nucleus"/>
    <property type="evidence" value="ECO:0007669"/>
    <property type="project" value="UniProtKB-SubCell"/>
</dbReference>
<dbReference type="GO" id="GO:0006974">
    <property type="term" value="P:DNA damage response"/>
    <property type="evidence" value="ECO:0007669"/>
    <property type="project" value="UniProtKB-KW"/>
</dbReference>
<dbReference type="PANTHER" id="PTHR23196">
    <property type="entry name" value="PAX TRANSCRIPTION ACTIVATION DOMAIN INTERACTING PROTEIN"/>
    <property type="match status" value="1"/>
</dbReference>
<feature type="compositionally biased region" description="Basic and acidic residues" evidence="4">
    <location>
        <begin position="737"/>
        <end position="751"/>
    </location>
</feature>
<dbReference type="PROSITE" id="PS50172">
    <property type="entry name" value="BRCT"/>
    <property type="match status" value="1"/>
</dbReference>
<dbReference type="Gene3D" id="3.40.50.10190">
    <property type="entry name" value="BRCT domain"/>
    <property type="match status" value="2"/>
</dbReference>
<keyword evidence="7" id="KW-1185">Reference proteome</keyword>
<reference evidence="6" key="2">
    <citation type="submission" date="2022-03" db="EMBL/GenBank/DDBJ databases">
        <title>Draft title - Genomic analysis of global carrot germplasm unveils the trajectory of domestication and the origin of high carotenoid orange carrot.</title>
        <authorList>
            <person name="Iorizzo M."/>
            <person name="Ellison S."/>
            <person name="Senalik D."/>
            <person name="Macko-Podgorni A."/>
            <person name="Grzebelus D."/>
            <person name="Bostan H."/>
            <person name="Rolling W."/>
            <person name="Curaba J."/>
            <person name="Simon P."/>
        </authorList>
    </citation>
    <scope>NUCLEOTIDE SEQUENCE</scope>
    <source>
        <tissue evidence="6">Leaf</tissue>
    </source>
</reference>
<dbReference type="Proteomes" id="UP000077755">
    <property type="component" value="Chromosome 8"/>
</dbReference>
<feature type="compositionally biased region" description="Acidic residues" evidence="4">
    <location>
        <begin position="1"/>
        <end position="10"/>
    </location>
</feature>
<dbReference type="InterPro" id="IPR051579">
    <property type="entry name" value="DDR_Transcriptional_Reg"/>
</dbReference>
<dbReference type="SUPFAM" id="SSF52113">
    <property type="entry name" value="BRCT domain"/>
    <property type="match status" value="1"/>
</dbReference>
<feature type="region of interest" description="Disordered" evidence="4">
    <location>
        <begin position="557"/>
        <end position="578"/>
    </location>
</feature>
<feature type="domain" description="BRCT" evidence="5">
    <location>
        <begin position="874"/>
        <end position="963"/>
    </location>
</feature>
<feature type="region of interest" description="Disordered" evidence="4">
    <location>
        <begin position="1"/>
        <end position="22"/>
    </location>
</feature>
<keyword evidence="3" id="KW-0539">Nucleus</keyword>
<evidence type="ECO:0000313" key="7">
    <source>
        <dbReference type="Proteomes" id="UP000077755"/>
    </source>
</evidence>
<comment type="subcellular location">
    <subcellularLocation>
        <location evidence="1">Nucleus</location>
    </subcellularLocation>
</comment>
<dbReference type="InterPro" id="IPR001357">
    <property type="entry name" value="BRCT_dom"/>
</dbReference>
<name>A0AAF1BEB3_DAUCS</name>
<protein>
    <recommendedName>
        <fullName evidence="5">BRCT domain-containing protein</fullName>
    </recommendedName>
</protein>
<dbReference type="AlphaFoldDB" id="A0AAF1BEB3"/>
<dbReference type="SMART" id="SM00292">
    <property type="entry name" value="BRCT"/>
    <property type="match status" value="1"/>
</dbReference>
<organism evidence="6 7">
    <name type="scientific">Daucus carota subsp. sativus</name>
    <name type="common">Carrot</name>
    <dbReference type="NCBI Taxonomy" id="79200"/>
    <lineage>
        <taxon>Eukaryota</taxon>
        <taxon>Viridiplantae</taxon>
        <taxon>Streptophyta</taxon>
        <taxon>Embryophyta</taxon>
        <taxon>Tracheophyta</taxon>
        <taxon>Spermatophyta</taxon>
        <taxon>Magnoliopsida</taxon>
        <taxon>eudicotyledons</taxon>
        <taxon>Gunneridae</taxon>
        <taxon>Pentapetalae</taxon>
        <taxon>asterids</taxon>
        <taxon>campanulids</taxon>
        <taxon>Apiales</taxon>
        <taxon>Apiaceae</taxon>
        <taxon>Apioideae</taxon>
        <taxon>Scandiceae</taxon>
        <taxon>Daucinae</taxon>
        <taxon>Daucus</taxon>
        <taxon>Daucus sect. Daucus</taxon>
    </lineage>
</organism>
<evidence type="ECO:0000256" key="2">
    <source>
        <dbReference type="ARBA" id="ARBA00022763"/>
    </source>
</evidence>
<evidence type="ECO:0000313" key="6">
    <source>
        <dbReference type="EMBL" id="WOH12936.1"/>
    </source>
</evidence>
<sequence>MGSIEDDDNDDKTQVGDDFSDKDTQFMDTQSFLDGMPFFFYRMMMSYDFVSGSGSFDNTVPFEDAETQVVCLAGETQVLDFDCETQAVDNLDCTENLCTQLYNDFDMEVVGDTDDEGTKKTELVSDTEELSDVDSLKELGSHPGEPENILQTDVHKQSGGACKDIPVTKECNTGPVLRGFTSLRVASVRSAGLAARDMGLRRTKGASYSSVSDNLHEAGHSGRSVVRDLYDFDKRFNLEEHDLQMKGLTSENRCRAGKSAMRKLFNDDISREKGVNEYLNTDKGEMLPPVCTMENDLAGLSYVDSQEPGEASQTIALDFVDKFLKVNVTDFDEESDVIKSTGGKSKVLSGAKGTQCFAKNANRNYLASSGIYDWDDNQEDEGGGEFYRKKKHSFFDDGCRGHKSFTQPRDSKHHNVKRRQAVKVDSGKVVQQDSSSNVPELFYSDSKLLLHKNKENAKLMKVAKQSIGKNLIKDLDEVQTGAARDNLDMLGIGADTQLAAEAMETLCCGVGMTDCNSDVDNQDAEIHFSSSAERKLPKNSESDKGFLHKKASRALKSRVSTIQSNQSKRSSRRLTKGSSIVSELESMKTRNQWDEAGDLCNLHCGIVEENLNKTELEECGISETERCHTAASACQKRVKKRSIEEHFSTFSPIAFRTRQKMSNQNQRDTYTSTDLREKMDSLAGSNASKKKRRTVSNADARGKSSELKFIQPSNSKETKETHTEQNDTERCGISTAQKEKPCQKLPKEKINGKSGAKSKILQVNSGIKRTTRSSVRNPASPVMDRQCGNILAKDTSVVNNPIEQIGNATSKGSTVLLTPIQCKTPVNEASPICMGDEYHKQSCRKNLLRSPLKKNSSRISADGPESAYACEYLQKKRNITQLQVLFSKHMDEDIIKQQKKVLTRLGVSEASSISDATHFVTDKFVRTRNMLEAIAKGKPVVTHFWLVSCGQAGCLVDEQNYILRDAKKEKELGFSLPVSLARACQHPLLQGCKVFLTRNTKPGKDILAGLVKAVHGVVVERIGRSALRDERILSDLIILSCEEDYADCVPFLEKGASVYSSELLLNGIVIQKLEYQRYRLFAENIRKTRSTVWLRKDGELIPVAKCK</sequence>
<proteinExistence type="predicted"/>